<name>A0A835W671_CHLIN</name>
<dbReference type="AlphaFoldDB" id="A0A835W671"/>
<feature type="region of interest" description="Disordered" evidence="2">
    <location>
        <begin position="583"/>
        <end position="620"/>
    </location>
</feature>
<keyword evidence="1" id="KW-0175">Coiled coil</keyword>
<dbReference type="EMBL" id="JAEHOC010000009">
    <property type="protein sequence ID" value="KAG2438644.1"/>
    <property type="molecule type" value="Genomic_DNA"/>
</dbReference>
<feature type="compositionally biased region" description="Pro residues" evidence="2">
    <location>
        <begin position="603"/>
        <end position="612"/>
    </location>
</feature>
<feature type="region of interest" description="Disordered" evidence="2">
    <location>
        <begin position="684"/>
        <end position="713"/>
    </location>
</feature>
<organism evidence="4 5">
    <name type="scientific">Chlamydomonas incerta</name>
    <dbReference type="NCBI Taxonomy" id="51695"/>
    <lineage>
        <taxon>Eukaryota</taxon>
        <taxon>Viridiplantae</taxon>
        <taxon>Chlorophyta</taxon>
        <taxon>core chlorophytes</taxon>
        <taxon>Chlorophyceae</taxon>
        <taxon>CS clade</taxon>
        <taxon>Chlamydomonadales</taxon>
        <taxon>Chlamydomonadaceae</taxon>
        <taxon>Chlamydomonas</taxon>
    </lineage>
</organism>
<feature type="domain" description="NAD(P)-binding" evidence="3">
    <location>
        <begin position="100"/>
        <end position="306"/>
    </location>
</feature>
<evidence type="ECO:0000313" key="4">
    <source>
        <dbReference type="EMBL" id="KAG2438644.1"/>
    </source>
</evidence>
<dbReference type="PANTHER" id="PTHR47285:SF1">
    <property type="entry name" value="PROTEIN TIC 62, CHLOROPLASTIC"/>
    <property type="match status" value="1"/>
</dbReference>
<feature type="compositionally biased region" description="Low complexity" evidence="2">
    <location>
        <begin position="1"/>
        <end position="25"/>
    </location>
</feature>
<reference evidence="4" key="1">
    <citation type="journal article" date="2020" name="bioRxiv">
        <title>Comparative genomics of Chlamydomonas.</title>
        <authorList>
            <person name="Craig R.J."/>
            <person name="Hasan A.R."/>
            <person name="Ness R.W."/>
            <person name="Keightley P.D."/>
        </authorList>
    </citation>
    <scope>NUCLEOTIDE SEQUENCE</scope>
    <source>
        <strain evidence="4">SAG 7.73</strain>
    </source>
</reference>
<dbReference type="PANTHER" id="PTHR47285">
    <property type="entry name" value="PROTEIN TIC 62, CHLOROPLASTIC"/>
    <property type="match status" value="1"/>
</dbReference>
<feature type="region of interest" description="Disordered" evidence="2">
    <location>
        <begin position="1"/>
        <end position="55"/>
    </location>
</feature>
<feature type="region of interest" description="Disordered" evidence="2">
    <location>
        <begin position="460"/>
        <end position="501"/>
    </location>
</feature>
<evidence type="ECO:0000256" key="1">
    <source>
        <dbReference type="SAM" id="Coils"/>
    </source>
</evidence>
<proteinExistence type="predicted"/>
<dbReference type="Proteomes" id="UP000650467">
    <property type="component" value="Unassembled WGS sequence"/>
</dbReference>
<dbReference type="Pfam" id="PF13460">
    <property type="entry name" value="NAD_binding_10"/>
    <property type="match status" value="1"/>
</dbReference>
<dbReference type="Gene3D" id="3.40.50.720">
    <property type="entry name" value="NAD(P)-binding Rossmann-like Domain"/>
    <property type="match status" value="1"/>
</dbReference>
<feature type="coiled-coil region" evidence="1">
    <location>
        <begin position="350"/>
        <end position="429"/>
    </location>
</feature>
<accession>A0A835W671</accession>
<feature type="region of interest" description="Disordered" evidence="2">
    <location>
        <begin position="71"/>
        <end position="93"/>
    </location>
</feature>
<evidence type="ECO:0000256" key="2">
    <source>
        <dbReference type="SAM" id="MobiDB-lite"/>
    </source>
</evidence>
<sequence>MALHATGPAATGTTRGASARASRSGYVSAPRSRRATPVRAAATETKATEQPKGTVSLGALFGGLPKLGVTGTVQLGNKKKEEKGPAPKGGRDDRVVFVAGSTGRTGARVVRELLDAGFTVRAGARNVEAAEAALNVAAAYGIIKPEQLKRVAVVPFDLDRPAEFEAAIGSANKIVCALGAPEDQALNFSAPKKVDGDGTIALVNKASELGVNQFVLVSSLGTGKLGWPAGVLNLFGGVLLWKREAEKALEASGMAYTIVRPGGMERPTDDYKKTHNLTVKPRDSTFGGQVSRLQVAELVAAACANPAVAENKVLELVAETTAPPVPLDSLMQGISQDISRESQLSNREQVDAARAELAAAQVKASQAAAALLEADKRVAELSARLKEAKATEAAVKKEVAPVLKGAGPLEKQLAEARKAAERAVLLEAASKVVLERARKAAGSGVLLSDKERAAIVDEVLNPKPAAPEKPAAAAAEPRKGSGQIFGFFGKKPEPAGPTEEEVAAAEAAAKAEAEAAAAAAAKASAPAPFFGGFFTPKPAGPSAEERAAAAEAEAAAEAAAAEAEAKAAAAAAAKAKAPAPFFGGFFTPKPAEPEPEPEQEPEPVAPPPPPPAAKKARAVPPPVAVKEEVVVVEEVVVEEAKPAFSFGGFFGGLGKAVVAEPEPAAPEPEAAKPEPHKAVEKVVEEAPKAAAPPPPPAPKPAPPPPAPKPAAPEVDPAVELARRRVVEAAKAKLAAEAAAAAAAAPKPAPPPPPPAPKPVVEAPKPIVAEAPKPVVAEAPKAEAPVAAKKTGDYDEAAAAKNKADAKAWIAAWKAQSKKGAAPAPAGKTEEIPANKAEAQAWIAAWKERSGKGEQPAAAAAESEVVVEENPVAKFFTNLFG</sequence>
<dbReference type="SUPFAM" id="SSF51735">
    <property type="entry name" value="NAD(P)-binding Rossmann-fold domains"/>
    <property type="match status" value="1"/>
</dbReference>
<feature type="compositionally biased region" description="Pro residues" evidence="2">
    <location>
        <begin position="690"/>
        <end position="710"/>
    </location>
</feature>
<gene>
    <name evidence="4" type="ORF">HXX76_005191</name>
</gene>
<evidence type="ECO:0000259" key="3">
    <source>
        <dbReference type="Pfam" id="PF13460"/>
    </source>
</evidence>
<dbReference type="CDD" id="cd05243">
    <property type="entry name" value="SDR_a5"/>
    <property type="match status" value="1"/>
</dbReference>
<dbReference type="OrthoDB" id="419598at2759"/>
<keyword evidence="5" id="KW-1185">Reference proteome</keyword>
<feature type="compositionally biased region" description="Basic and acidic residues" evidence="2">
    <location>
        <begin position="78"/>
        <end position="93"/>
    </location>
</feature>
<evidence type="ECO:0000313" key="5">
    <source>
        <dbReference type="Proteomes" id="UP000650467"/>
    </source>
</evidence>
<dbReference type="InterPro" id="IPR036291">
    <property type="entry name" value="NAD(P)-bd_dom_sf"/>
</dbReference>
<protein>
    <recommendedName>
        <fullName evidence="3">NAD(P)-binding domain-containing protein</fullName>
    </recommendedName>
</protein>
<comment type="caution">
    <text evidence="4">The sequence shown here is derived from an EMBL/GenBank/DDBJ whole genome shotgun (WGS) entry which is preliminary data.</text>
</comment>
<dbReference type="InterPro" id="IPR044719">
    <property type="entry name" value="TIC62"/>
</dbReference>
<dbReference type="InterPro" id="IPR016040">
    <property type="entry name" value="NAD(P)-bd_dom"/>
</dbReference>